<proteinExistence type="predicted"/>
<organism evidence="2 3">
    <name type="scientific">Lentinus tigrinus ALCF2SS1-6</name>
    <dbReference type="NCBI Taxonomy" id="1328759"/>
    <lineage>
        <taxon>Eukaryota</taxon>
        <taxon>Fungi</taxon>
        <taxon>Dikarya</taxon>
        <taxon>Basidiomycota</taxon>
        <taxon>Agaricomycotina</taxon>
        <taxon>Agaricomycetes</taxon>
        <taxon>Polyporales</taxon>
        <taxon>Polyporaceae</taxon>
        <taxon>Lentinus</taxon>
    </lineage>
</organism>
<evidence type="ECO:0000313" key="2">
    <source>
        <dbReference type="EMBL" id="RPD54115.1"/>
    </source>
</evidence>
<reference evidence="2" key="1">
    <citation type="journal article" date="2018" name="Genome Biol. Evol.">
        <title>Genomics and development of Lentinus tigrinus, a white-rot wood-decaying mushroom with dimorphic fruiting bodies.</title>
        <authorList>
            <person name="Wu B."/>
            <person name="Xu Z."/>
            <person name="Knudson A."/>
            <person name="Carlson A."/>
            <person name="Chen N."/>
            <person name="Kovaka S."/>
            <person name="LaButti K."/>
            <person name="Lipzen A."/>
            <person name="Pennachio C."/>
            <person name="Riley R."/>
            <person name="Schakwitz W."/>
            <person name="Umezawa K."/>
            <person name="Ohm R.A."/>
            <person name="Grigoriev I.V."/>
            <person name="Nagy L.G."/>
            <person name="Gibbons J."/>
            <person name="Hibbett D."/>
        </authorList>
    </citation>
    <scope>NUCLEOTIDE SEQUENCE [LARGE SCALE GENOMIC DNA]</scope>
    <source>
        <strain evidence="2">ALCF2SS1-6</strain>
    </source>
</reference>
<dbReference type="OrthoDB" id="2744089at2759"/>
<protein>
    <submittedName>
        <fullName evidence="2">Uncharacterized protein</fullName>
    </submittedName>
</protein>
<feature type="region of interest" description="Disordered" evidence="1">
    <location>
        <begin position="411"/>
        <end position="436"/>
    </location>
</feature>
<dbReference type="Proteomes" id="UP000313359">
    <property type="component" value="Unassembled WGS sequence"/>
</dbReference>
<sequence length="436" mass="48825">MSTLFRRRSHSAWYNIQTQEYIGLRRGLPVAAPISGHQAGEVGYLKEGVILTIPRNLTSHSGDKFDSPLAEHSAKDTTSEEHTICQCSGAGCGAKALDDDDASTLCESDPAGDSLLAVDVRHDIDFVQLQMEDGTTLNGFVVFPNDHSKETAADQAHAYQDAPDMGSYEDSDREGDDTRTLCSSEAAGPSNSSVQLSVDDVRRLFKDAPRWNAWANSVEGDGPGLDVQLKDMVLICGVDSTWVRNTDVTPDRLEAALTAHATSNNIPLNPKSPDVLDHLDMTAFADRTWFVHEQAFVHFYKLRRRRCLHTYIRDVAVRAWDNWLWEEEPREKHFDPVDELLRYILHRLPFSRMAIASSKDFFAVFEDSATVPTTAWQTRIALWRRMPPVRFIKGTRVAALDIACREIERETKLSGQPNASEKGTFEKIDSSKSLKD</sequence>
<accession>A0A5C2RU68</accession>
<feature type="region of interest" description="Disordered" evidence="1">
    <location>
        <begin position="151"/>
        <end position="194"/>
    </location>
</feature>
<name>A0A5C2RU68_9APHY</name>
<evidence type="ECO:0000256" key="1">
    <source>
        <dbReference type="SAM" id="MobiDB-lite"/>
    </source>
</evidence>
<dbReference type="EMBL" id="ML122310">
    <property type="protein sequence ID" value="RPD54115.1"/>
    <property type="molecule type" value="Genomic_DNA"/>
</dbReference>
<evidence type="ECO:0000313" key="3">
    <source>
        <dbReference type="Proteomes" id="UP000313359"/>
    </source>
</evidence>
<gene>
    <name evidence="2" type="ORF">L227DRAFT_657795</name>
</gene>
<keyword evidence="3" id="KW-1185">Reference proteome</keyword>
<feature type="compositionally biased region" description="Basic and acidic residues" evidence="1">
    <location>
        <begin position="423"/>
        <end position="436"/>
    </location>
</feature>
<dbReference type="AlphaFoldDB" id="A0A5C2RU68"/>